<organism evidence="3 4">
    <name type="scientific">Algoriphagus lacus</name>
    <dbReference type="NCBI Taxonomy" id="2056311"/>
    <lineage>
        <taxon>Bacteria</taxon>
        <taxon>Pseudomonadati</taxon>
        <taxon>Bacteroidota</taxon>
        <taxon>Cytophagia</taxon>
        <taxon>Cytophagales</taxon>
        <taxon>Cyclobacteriaceae</taxon>
        <taxon>Algoriphagus</taxon>
    </lineage>
</organism>
<dbReference type="Pfam" id="PF00106">
    <property type="entry name" value="adh_short"/>
    <property type="match status" value="1"/>
</dbReference>
<dbReference type="PANTHER" id="PTHR44196:SF1">
    <property type="entry name" value="DEHYDROGENASE_REDUCTASE SDR FAMILY MEMBER 7B"/>
    <property type="match status" value="1"/>
</dbReference>
<dbReference type="GO" id="GO:0016020">
    <property type="term" value="C:membrane"/>
    <property type="evidence" value="ECO:0007669"/>
    <property type="project" value="TreeGrafter"/>
</dbReference>
<dbReference type="GO" id="GO:0016491">
    <property type="term" value="F:oxidoreductase activity"/>
    <property type="evidence" value="ECO:0007669"/>
    <property type="project" value="UniProtKB-KW"/>
</dbReference>
<dbReference type="AlphaFoldDB" id="A0A418PXA0"/>
<dbReference type="Gene3D" id="3.40.50.720">
    <property type="entry name" value="NAD(P)-binding Rossmann-like Domain"/>
    <property type="match status" value="1"/>
</dbReference>
<keyword evidence="4" id="KW-1185">Reference proteome</keyword>
<evidence type="ECO:0000256" key="2">
    <source>
        <dbReference type="ARBA" id="ARBA00023002"/>
    </source>
</evidence>
<proteinExistence type="inferred from homology"/>
<keyword evidence="2" id="KW-0560">Oxidoreductase</keyword>
<name>A0A418PXA0_9BACT</name>
<dbReference type="Proteomes" id="UP000283522">
    <property type="component" value="Unassembled WGS sequence"/>
</dbReference>
<dbReference type="PANTHER" id="PTHR44196">
    <property type="entry name" value="DEHYDROGENASE/REDUCTASE SDR FAMILY MEMBER 7B"/>
    <property type="match status" value="1"/>
</dbReference>
<evidence type="ECO:0000313" key="4">
    <source>
        <dbReference type="Proteomes" id="UP000283522"/>
    </source>
</evidence>
<dbReference type="PRINTS" id="PR00081">
    <property type="entry name" value="GDHRDH"/>
</dbReference>
<protein>
    <submittedName>
        <fullName evidence="3">SDR family NAD(P)-dependent oxidoreductase</fullName>
    </submittedName>
</protein>
<reference evidence="3 4" key="1">
    <citation type="submission" date="2018-09" db="EMBL/GenBank/DDBJ databases">
        <authorList>
            <person name="Wang X."/>
            <person name="Du Z."/>
        </authorList>
    </citation>
    <scope>NUCLEOTIDE SEQUENCE [LARGE SCALE GENOMIC DNA]</scope>
    <source>
        <strain evidence="3 4">N3</strain>
    </source>
</reference>
<dbReference type="InterPro" id="IPR036291">
    <property type="entry name" value="NAD(P)-bd_dom_sf"/>
</dbReference>
<evidence type="ECO:0000256" key="1">
    <source>
        <dbReference type="ARBA" id="ARBA00006484"/>
    </source>
</evidence>
<dbReference type="EMBL" id="QXML01000001">
    <property type="protein sequence ID" value="RIW18768.1"/>
    <property type="molecule type" value="Genomic_DNA"/>
</dbReference>
<comment type="caution">
    <text evidence="3">The sequence shown here is derived from an EMBL/GenBank/DDBJ whole genome shotgun (WGS) entry which is preliminary data.</text>
</comment>
<dbReference type="InterPro" id="IPR002347">
    <property type="entry name" value="SDR_fam"/>
</dbReference>
<sequence>MGMNSFENKRIIVTGAASGIGLEMVRQLIPFTKEILAVDNSVENLQKLQSQFPEVRHLLKVDLSEKSGNELILTWVKTHWTHVDFCFANAGKAIYSPALCQSGEELERLIQLNLTSPIDLGFALLDKAPKGKFRHVITASAMSYWSLPGYSAYSASKAGLLSWAEAVWAEKKGNWLSLAFPIATKTKFFDAAGKGIPAAFPIQNPDIVSRKILLGASIGKKKIFPSRLFRLMLTLDRFLPIIRPIYLAIEYSKYSKWLTKHSKT</sequence>
<gene>
    <name evidence="3" type="ORF">D0X99_03545</name>
</gene>
<evidence type="ECO:0000313" key="3">
    <source>
        <dbReference type="EMBL" id="RIW18768.1"/>
    </source>
</evidence>
<dbReference type="CDD" id="cd05233">
    <property type="entry name" value="SDR_c"/>
    <property type="match status" value="1"/>
</dbReference>
<accession>A0A418PXA0</accession>
<comment type="similarity">
    <text evidence="1">Belongs to the short-chain dehydrogenases/reductases (SDR) family.</text>
</comment>
<dbReference type="SUPFAM" id="SSF51735">
    <property type="entry name" value="NAD(P)-binding Rossmann-fold domains"/>
    <property type="match status" value="1"/>
</dbReference>